<reference evidence="2" key="1">
    <citation type="journal article" date="2019" name="Int. J. Syst. Evol. Microbiol.">
        <title>The Global Catalogue of Microorganisms (GCM) 10K type strain sequencing project: providing services to taxonomists for standard genome sequencing and annotation.</title>
        <authorList>
            <consortium name="The Broad Institute Genomics Platform"/>
            <consortium name="The Broad Institute Genome Sequencing Center for Infectious Disease"/>
            <person name="Wu L."/>
            <person name="Ma J."/>
        </authorList>
    </citation>
    <scope>NUCLEOTIDE SEQUENCE [LARGE SCALE GENOMIC DNA]</scope>
    <source>
        <strain evidence="2">JCM 17337</strain>
    </source>
</reference>
<dbReference type="RefSeq" id="WP_345146747.1">
    <property type="nucleotide sequence ID" value="NZ_BAABDU010000007.1"/>
</dbReference>
<name>A0ABP7H308_9FLAO</name>
<evidence type="ECO:0000313" key="1">
    <source>
        <dbReference type="EMBL" id="GAA3781317.1"/>
    </source>
</evidence>
<organism evidence="1 2">
    <name type="scientific">Flavobacterium ginsengiterrae</name>
    <dbReference type="NCBI Taxonomy" id="871695"/>
    <lineage>
        <taxon>Bacteria</taxon>
        <taxon>Pseudomonadati</taxon>
        <taxon>Bacteroidota</taxon>
        <taxon>Flavobacteriia</taxon>
        <taxon>Flavobacteriales</taxon>
        <taxon>Flavobacteriaceae</taxon>
        <taxon>Flavobacterium</taxon>
    </lineage>
</organism>
<dbReference type="EMBL" id="BAABDU010000007">
    <property type="protein sequence ID" value="GAA3781317.1"/>
    <property type="molecule type" value="Genomic_DNA"/>
</dbReference>
<proteinExistence type="predicted"/>
<evidence type="ECO:0008006" key="3">
    <source>
        <dbReference type="Google" id="ProtNLM"/>
    </source>
</evidence>
<gene>
    <name evidence="1" type="ORF">GCM10022423_42270</name>
</gene>
<keyword evidence="2" id="KW-1185">Reference proteome</keyword>
<comment type="caution">
    <text evidence="1">The sequence shown here is derived from an EMBL/GenBank/DDBJ whole genome shotgun (WGS) entry which is preliminary data.</text>
</comment>
<dbReference type="Proteomes" id="UP001500748">
    <property type="component" value="Unassembled WGS sequence"/>
</dbReference>
<accession>A0ABP7H308</accession>
<protein>
    <recommendedName>
        <fullName evidence="3">Phage protein</fullName>
    </recommendedName>
</protein>
<sequence length="131" mass="15138">MGLTEKRLAESIKTNELPAFQNKINKIAGYELKIVIDWDSFTAFDENPLKRLTSVMFESVEYVIKKICIDEVGKEALKEKLNTIHLINTDDFDSIKMEIKDKNFYLTFQLAAYSYGSLVDSEIVKYIENVL</sequence>
<evidence type="ECO:0000313" key="2">
    <source>
        <dbReference type="Proteomes" id="UP001500748"/>
    </source>
</evidence>